<dbReference type="RefSeq" id="WP_100704843.1">
    <property type="nucleotide sequence ID" value="NZ_NPDL01000004.1"/>
</dbReference>
<reference evidence="2 3" key="1">
    <citation type="submission" date="2017-07" db="EMBL/GenBank/DDBJ databases">
        <title>Leptospira spp. isolated from tropical soils.</title>
        <authorList>
            <person name="Thibeaux R."/>
            <person name="Iraola G."/>
            <person name="Ferres I."/>
            <person name="Bierque E."/>
            <person name="Girault D."/>
            <person name="Soupe-Gilbert M.-E."/>
            <person name="Picardeau M."/>
            <person name="Goarant C."/>
        </authorList>
    </citation>
    <scope>NUCLEOTIDE SEQUENCE [LARGE SCALE GENOMIC DNA]</scope>
    <source>
        <strain evidence="2 3">MCA1-C-A1</strain>
    </source>
</reference>
<dbReference type="Pfam" id="PF01833">
    <property type="entry name" value="TIG"/>
    <property type="match status" value="1"/>
</dbReference>
<keyword evidence="2" id="KW-0238">DNA-binding</keyword>
<dbReference type="PROSITE" id="PS51257">
    <property type="entry name" value="PROKAR_LIPOPROTEIN"/>
    <property type="match status" value="1"/>
</dbReference>
<comment type="caution">
    <text evidence="2">The sequence shown here is derived from an EMBL/GenBank/DDBJ whole genome shotgun (WGS) entry which is preliminary data.</text>
</comment>
<dbReference type="NCBIfam" id="NF047769">
    <property type="entry name" value="LIC10067_lipo"/>
    <property type="match status" value="1"/>
</dbReference>
<accession>A0A2M9XHG8</accession>
<dbReference type="OrthoDB" id="344519at2"/>
<dbReference type="AlphaFoldDB" id="A0A2M9XHG8"/>
<dbReference type="Proteomes" id="UP000232196">
    <property type="component" value="Unassembled WGS sequence"/>
</dbReference>
<dbReference type="InterPro" id="IPR013783">
    <property type="entry name" value="Ig-like_fold"/>
</dbReference>
<organism evidence="2 3">
    <name type="scientific">Leptospira hartskeerlii</name>
    <dbReference type="NCBI Taxonomy" id="2023177"/>
    <lineage>
        <taxon>Bacteria</taxon>
        <taxon>Pseudomonadati</taxon>
        <taxon>Spirochaetota</taxon>
        <taxon>Spirochaetia</taxon>
        <taxon>Leptospirales</taxon>
        <taxon>Leptospiraceae</taxon>
        <taxon>Leptospira</taxon>
    </lineage>
</organism>
<evidence type="ECO:0000259" key="1">
    <source>
        <dbReference type="Pfam" id="PF01833"/>
    </source>
</evidence>
<dbReference type="EMBL" id="NPDN01000001">
    <property type="protein sequence ID" value="PJZ27094.1"/>
    <property type="molecule type" value="Genomic_DNA"/>
</dbReference>
<evidence type="ECO:0000313" key="3">
    <source>
        <dbReference type="Proteomes" id="UP000232196"/>
    </source>
</evidence>
<dbReference type="CDD" id="cd00603">
    <property type="entry name" value="IPT_PCSR"/>
    <property type="match status" value="1"/>
</dbReference>
<dbReference type="InterPro" id="IPR014756">
    <property type="entry name" value="Ig_E-set"/>
</dbReference>
<feature type="domain" description="IPT/TIG" evidence="1">
    <location>
        <begin position="38"/>
        <end position="112"/>
    </location>
</feature>
<dbReference type="Gene3D" id="2.60.40.10">
    <property type="entry name" value="Immunoglobulins"/>
    <property type="match status" value="1"/>
</dbReference>
<name>A0A2M9XHG8_9LEPT</name>
<dbReference type="InterPro" id="IPR002909">
    <property type="entry name" value="IPT_dom"/>
</dbReference>
<protein>
    <submittedName>
        <fullName evidence="2">DNA-binding protein</fullName>
    </submittedName>
</protein>
<keyword evidence="3" id="KW-1185">Reference proteome</keyword>
<gene>
    <name evidence="2" type="ORF">CH357_00580</name>
</gene>
<dbReference type="GO" id="GO:0003677">
    <property type="term" value="F:DNA binding"/>
    <property type="evidence" value="ECO:0007669"/>
    <property type="project" value="UniProtKB-KW"/>
</dbReference>
<sequence>MRFQTQIIAIILFLSIFGFGCSNSKDSDLASQLGLGNPVITEIDPPSGSPPIGTTVGTTVTIKGRLFSADTSLTTVKFNGVSASVLSATSTEIVTVVPAGASTGTLFVTKDGPVICDANNGDSATNCYGRTFYIDCYKSFDNLYGEELGVSYPDSKTFQITGQTGTKALRIDLNPDGPTNVKIACETYLIYSKFSKTCGRTDVGTFGDTSTWVFEPTLTFSSYYTVQMFVTAGKGDCTVSFP</sequence>
<proteinExistence type="predicted"/>
<evidence type="ECO:0000313" key="2">
    <source>
        <dbReference type="EMBL" id="PJZ27094.1"/>
    </source>
</evidence>
<dbReference type="SUPFAM" id="SSF81296">
    <property type="entry name" value="E set domains"/>
    <property type="match status" value="1"/>
</dbReference>